<dbReference type="AlphaFoldDB" id="A0A4P9WBS7"/>
<evidence type="ECO:0000313" key="3">
    <source>
        <dbReference type="EMBL" id="RKO89075.1"/>
    </source>
</evidence>
<dbReference type="InterPro" id="IPR001680">
    <property type="entry name" value="WD40_rpt"/>
</dbReference>
<feature type="compositionally biased region" description="Low complexity" evidence="2">
    <location>
        <begin position="228"/>
        <end position="242"/>
    </location>
</feature>
<accession>A0A4P9WBS7</accession>
<organism evidence="3 4">
    <name type="scientific">Blyttiomyces helicus</name>
    <dbReference type="NCBI Taxonomy" id="388810"/>
    <lineage>
        <taxon>Eukaryota</taxon>
        <taxon>Fungi</taxon>
        <taxon>Fungi incertae sedis</taxon>
        <taxon>Chytridiomycota</taxon>
        <taxon>Chytridiomycota incertae sedis</taxon>
        <taxon>Chytridiomycetes</taxon>
        <taxon>Chytridiomycetes incertae sedis</taxon>
        <taxon>Blyttiomyces</taxon>
    </lineage>
</organism>
<feature type="compositionally biased region" description="Low complexity" evidence="2">
    <location>
        <begin position="279"/>
        <end position="291"/>
    </location>
</feature>
<dbReference type="InterPro" id="IPR036322">
    <property type="entry name" value="WD40_repeat_dom_sf"/>
</dbReference>
<protein>
    <submittedName>
        <fullName evidence="3">WD40-repeat-containing domain protein</fullName>
    </submittedName>
</protein>
<gene>
    <name evidence="3" type="ORF">BDK51DRAFT_32750</name>
</gene>
<dbReference type="InterPro" id="IPR051242">
    <property type="entry name" value="WD-EF-hand_domain"/>
</dbReference>
<dbReference type="PANTHER" id="PTHR44324">
    <property type="entry name" value="WD40 REPEAT DOMAIN 95"/>
    <property type="match status" value="1"/>
</dbReference>
<sequence>MFLDDPDSFTVYPSITLPEDGSPPLHHDDVLAMAFCPPNILATSSYDGDVVLCNLYSGHILHRLRPYSFDEGSARANRSIDKVLFLTERMQLQEAATLVTSGADGIIRWWNVEEGYLMWETDGTHGRREGVFSMCANAANTVLVTADALGWVTVWDISQTCLDVRSPRVMPVLHSFRAHARSIVNLDLVEGFDMLVTASTDGTARMYTFAGIFVGTFGQPALWDLGNPATSPTPTTPKTPSAYAESQTSSPLNPAATCAPGGGMGDPTTLGRLSREGSRSGSDAGFASSSGNLPPLDLAPGGRTASFLDVHNPARRETDPQLQPPGASASMAAMGTLLPQLVPPRAAPRTADLLRRDYSTWYATTLFARGLRTRAPGRRQEGVAAASAARTAACAVGEARTAGLRIYHRLQPQELADVDGLIQMSGFKGKAAGDAVGLKSGAGSGVAPVGGKGAVVG</sequence>
<evidence type="ECO:0000256" key="1">
    <source>
        <dbReference type="ARBA" id="ARBA00022737"/>
    </source>
</evidence>
<feature type="region of interest" description="Disordered" evidence="2">
    <location>
        <begin position="225"/>
        <end position="306"/>
    </location>
</feature>
<dbReference type="SMART" id="SM00320">
    <property type="entry name" value="WD40"/>
    <property type="match status" value="4"/>
</dbReference>
<proteinExistence type="predicted"/>
<dbReference type="SUPFAM" id="SSF50978">
    <property type="entry name" value="WD40 repeat-like"/>
    <property type="match status" value="1"/>
</dbReference>
<evidence type="ECO:0000313" key="4">
    <source>
        <dbReference type="Proteomes" id="UP000269721"/>
    </source>
</evidence>
<dbReference type="Gene3D" id="2.130.10.10">
    <property type="entry name" value="YVTN repeat-like/Quinoprotein amine dehydrogenase"/>
    <property type="match status" value="2"/>
</dbReference>
<evidence type="ECO:0000256" key="2">
    <source>
        <dbReference type="SAM" id="MobiDB-lite"/>
    </source>
</evidence>
<dbReference type="PANTHER" id="PTHR44324:SF4">
    <property type="entry name" value="WD40 REPEAT DOMAIN 95"/>
    <property type="match status" value="1"/>
</dbReference>
<name>A0A4P9WBS7_9FUNG</name>
<reference evidence="4" key="1">
    <citation type="journal article" date="2018" name="Nat. Microbiol.">
        <title>Leveraging single-cell genomics to expand the fungal tree of life.</title>
        <authorList>
            <person name="Ahrendt S.R."/>
            <person name="Quandt C.A."/>
            <person name="Ciobanu D."/>
            <person name="Clum A."/>
            <person name="Salamov A."/>
            <person name="Andreopoulos B."/>
            <person name="Cheng J.F."/>
            <person name="Woyke T."/>
            <person name="Pelin A."/>
            <person name="Henrissat B."/>
            <person name="Reynolds N.K."/>
            <person name="Benny G.L."/>
            <person name="Smith M.E."/>
            <person name="James T.Y."/>
            <person name="Grigoriev I.V."/>
        </authorList>
    </citation>
    <scope>NUCLEOTIDE SEQUENCE [LARGE SCALE GENOMIC DNA]</scope>
</reference>
<dbReference type="EMBL" id="KZ996302">
    <property type="protein sequence ID" value="RKO89075.1"/>
    <property type="molecule type" value="Genomic_DNA"/>
</dbReference>
<dbReference type="Proteomes" id="UP000269721">
    <property type="component" value="Unassembled WGS sequence"/>
</dbReference>
<dbReference type="OrthoDB" id="2158090at2759"/>
<keyword evidence="4" id="KW-1185">Reference proteome</keyword>
<dbReference type="InterPro" id="IPR015943">
    <property type="entry name" value="WD40/YVTN_repeat-like_dom_sf"/>
</dbReference>
<keyword evidence="1" id="KW-0677">Repeat</keyword>